<dbReference type="AlphaFoldDB" id="A0A9N7U1C2"/>
<comment type="caution">
    <text evidence="2">The sequence shown here is derived from an EMBL/GenBank/DDBJ whole genome shotgun (WGS) entry which is preliminary data.</text>
</comment>
<reference evidence="2" key="1">
    <citation type="submission" date="2020-03" db="EMBL/GenBank/DDBJ databases">
        <authorList>
            <person name="Weist P."/>
        </authorList>
    </citation>
    <scope>NUCLEOTIDE SEQUENCE</scope>
</reference>
<keyword evidence="3" id="KW-1185">Reference proteome</keyword>
<dbReference type="EMBL" id="CADEAL010000630">
    <property type="protein sequence ID" value="CAB1423039.1"/>
    <property type="molecule type" value="Genomic_DNA"/>
</dbReference>
<sequence>MTGLDSMSGTTSRAQGQEGSLTAAAQGGDPSARTGIHQLTAGAVAPGMMGDSLSRPELRSCPDVLQVAPLGNALSLHNECDVNNAAGDSLGQTRSKPQTSQITPFCLQLIDTGVSPYQREALISHCRSNVTAQFEGGTKRRGQHRTFYWR</sequence>
<protein>
    <submittedName>
        <fullName evidence="2">Uncharacterized protein</fullName>
    </submittedName>
</protein>
<organism evidence="2 3">
    <name type="scientific">Pleuronectes platessa</name>
    <name type="common">European plaice</name>
    <dbReference type="NCBI Taxonomy" id="8262"/>
    <lineage>
        <taxon>Eukaryota</taxon>
        <taxon>Metazoa</taxon>
        <taxon>Chordata</taxon>
        <taxon>Craniata</taxon>
        <taxon>Vertebrata</taxon>
        <taxon>Euteleostomi</taxon>
        <taxon>Actinopterygii</taxon>
        <taxon>Neopterygii</taxon>
        <taxon>Teleostei</taxon>
        <taxon>Neoteleostei</taxon>
        <taxon>Acanthomorphata</taxon>
        <taxon>Carangaria</taxon>
        <taxon>Pleuronectiformes</taxon>
        <taxon>Pleuronectoidei</taxon>
        <taxon>Pleuronectidae</taxon>
        <taxon>Pleuronectes</taxon>
    </lineage>
</organism>
<feature type="region of interest" description="Disordered" evidence="1">
    <location>
        <begin position="1"/>
        <end position="34"/>
    </location>
</feature>
<dbReference type="Proteomes" id="UP001153269">
    <property type="component" value="Unassembled WGS sequence"/>
</dbReference>
<name>A0A9N7U1C2_PLEPL</name>
<evidence type="ECO:0000313" key="3">
    <source>
        <dbReference type="Proteomes" id="UP001153269"/>
    </source>
</evidence>
<gene>
    <name evidence="2" type="ORF">PLEPLA_LOCUS10957</name>
</gene>
<proteinExistence type="predicted"/>
<feature type="compositionally biased region" description="Polar residues" evidence="1">
    <location>
        <begin position="1"/>
        <end position="20"/>
    </location>
</feature>
<evidence type="ECO:0000313" key="2">
    <source>
        <dbReference type="EMBL" id="CAB1423039.1"/>
    </source>
</evidence>
<accession>A0A9N7U1C2</accession>
<evidence type="ECO:0000256" key="1">
    <source>
        <dbReference type="SAM" id="MobiDB-lite"/>
    </source>
</evidence>